<feature type="compositionally biased region" description="Pro residues" evidence="1">
    <location>
        <begin position="135"/>
        <end position="149"/>
    </location>
</feature>
<gene>
    <name evidence="2" type="ORF">CK203_061016</name>
</gene>
<reference evidence="2 3" key="1">
    <citation type="journal article" date="2018" name="PLoS Genet.">
        <title>Population sequencing reveals clonal diversity and ancestral inbreeding in the grapevine cultivar Chardonnay.</title>
        <authorList>
            <person name="Roach M.J."/>
            <person name="Johnson D.L."/>
            <person name="Bohlmann J."/>
            <person name="van Vuuren H.J."/>
            <person name="Jones S.J."/>
            <person name="Pretorius I.S."/>
            <person name="Schmidt S.A."/>
            <person name="Borneman A.R."/>
        </authorList>
    </citation>
    <scope>NUCLEOTIDE SEQUENCE [LARGE SCALE GENOMIC DNA]</scope>
    <source>
        <strain evidence="3">cv. Chardonnay</strain>
        <tissue evidence="2">Leaf</tissue>
    </source>
</reference>
<feature type="compositionally biased region" description="Polar residues" evidence="1">
    <location>
        <begin position="56"/>
        <end position="65"/>
    </location>
</feature>
<dbReference type="Proteomes" id="UP000288805">
    <property type="component" value="Unassembled WGS sequence"/>
</dbReference>
<dbReference type="AlphaFoldDB" id="A0A438GH33"/>
<evidence type="ECO:0000256" key="1">
    <source>
        <dbReference type="SAM" id="MobiDB-lite"/>
    </source>
</evidence>
<protein>
    <submittedName>
        <fullName evidence="2">Uncharacterized protein</fullName>
    </submittedName>
</protein>
<name>A0A438GH33_VITVI</name>
<evidence type="ECO:0000313" key="3">
    <source>
        <dbReference type="Proteomes" id="UP000288805"/>
    </source>
</evidence>
<feature type="region of interest" description="Disordered" evidence="1">
    <location>
        <begin position="56"/>
        <end position="165"/>
    </location>
</feature>
<comment type="caution">
    <text evidence="2">The sequence shown here is derived from an EMBL/GenBank/DDBJ whole genome shotgun (WGS) entry which is preliminary data.</text>
</comment>
<evidence type="ECO:0000313" key="2">
    <source>
        <dbReference type="EMBL" id="RVW71501.1"/>
    </source>
</evidence>
<accession>A0A438GH33</accession>
<proteinExistence type="predicted"/>
<organism evidence="2 3">
    <name type="scientific">Vitis vinifera</name>
    <name type="common">Grape</name>
    <dbReference type="NCBI Taxonomy" id="29760"/>
    <lineage>
        <taxon>Eukaryota</taxon>
        <taxon>Viridiplantae</taxon>
        <taxon>Streptophyta</taxon>
        <taxon>Embryophyta</taxon>
        <taxon>Tracheophyta</taxon>
        <taxon>Spermatophyta</taxon>
        <taxon>Magnoliopsida</taxon>
        <taxon>eudicotyledons</taxon>
        <taxon>Gunneridae</taxon>
        <taxon>Pentapetalae</taxon>
        <taxon>rosids</taxon>
        <taxon>Vitales</taxon>
        <taxon>Vitaceae</taxon>
        <taxon>Viteae</taxon>
        <taxon>Vitis</taxon>
    </lineage>
</organism>
<dbReference type="EMBL" id="QGNW01000436">
    <property type="protein sequence ID" value="RVW71501.1"/>
    <property type="molecule type" value="Genomic_DNA"/>
</dbReference>
<sequence>MISQPPITLCENFRSCEVTLWHTSARSPYTHFAAAKWLQNLHLEILHFARDSISYQEEPSQSTPPVFSDRAMARTRGAKSSSPSTRLRIPRDTPVQGSTSEPSRPRVVPPPVEDTPSVLRPGVITQEESSSEPTPSLPPAKKSPPPAKKPQPSQTPARESQIPPGMTPEVAIRRLMVTQPPIKGNYDCRARPFHSELCFDIATFRLQPELRDSFHLLQRGEEFCWRHDSFPIGVSADSCPLNGP</sequence>